<name>A0A430FZQ3_9SPHN</name>
<evidence type="ECO:0000256" key="1">
    <source>
        <dbReference type="SAM" id="SignalP"/>
    </source>
</evidence>
<accession>A0A430FZQ3</accession>
<dbReference type="RefSeq" id="WP_126005442.1">
    <property type="nucleotide sequence ID" value="NZ_QQYZ01000022.1"/>
</dbReference>
<feature type="signal peptide" evidence="1">
    <location>
        <begin position="1"/>
        <end position="22"/>
    </location>
</feature>
<keyword evidence="1" id="KW-0732">Signal</keyword>
<feature type="chain" id="PRO_5018997902" description="DUF4148 domain-containing protein" evidence="1">
    <location>
        <begin position="23"/>
        <end position="133"/>
    </location>
</feature>
<organism evidence="2 3">
    <name type="scientific">Sphingomonas koreensis</name>
    <dbReference type="NCBI Taxonomy" id="93064"/>
    <lineage>
        <taxon>Bacteria</taxon>
        <taxon>Pseudomonadati</taxon>
        <taxon>Pseudomonadota</taxon>
        <taxon>Alphaproteobacteria</taxon>
        <taxon>Sphingomonadales</taxon>
        <taxon>Sphingomonadaceae</taxon>
        <taxon>Sphingomonas</taxon>
    </lineage>
</organism>
<comment type="caution">
    <text evidence="2">The sequence shown here is derived from an EMBL/GenBank/DDBJ whole genome shotgun (WGS) entry which is preliminary data.</text>
</comment>
<evidence type="ECO:0000313" key="3">
    <source>
        <dbReference type="Proteomes" id="UP000287746"/>
    </source>
</evidence>
<proteinExistence type="predicted"/>
<protein>
    <recommendedName>
        <fullName evidence="4">DUF4148 domain-containing protein</fullName>
    </recommendedName>
</protein>
<dbReference type="AlphaFoldDB" id="A0A430FZQ3"/>
<evidence type="ECO:0000313" key="2">
    <source>
        <dbReference type="EMBL" id="RSY78780.1"/>
    </source>
</evidence>
<dbReference type="Proteomes" id="UP000287746">
    <property type="component" value="Unassembled WGS sequence"/>
</dbReference>
<evidence type="ECO:0008006" key="4">
    <source>
        <dbReference type="Google" id="ProtNLM"/>
    </source>
</evidence>
<dbReference type="EMBL" id="QQYZ01000022">
    <property type="protein sequence ID" value="RSY78780.1"/>
    <property type="molecule type" value="Genomic_DNA"/>
</dbReference>
<sequence>MRKLMIGLALAGASMAALPAAAQDWDDDRDRRGGYGEWDRGHRSDSLRRASWMLDRAIRRGSLSRGEANHYRNELRQIYHLEARFRRDGYSRWEREQINDRTNRLIYRLRAERRDDRYRDRWDDDRRDDRWDD</sequence>
<reference evidence="2 3" key="1">
    <citation type="submission" date="2018-07" db="EMBL/GenBank/DDBJ databases">
        <title>Genomic and Epidemiologic Investigation of an Indolent Hospital Outbreak.</title>
        <authorList>
            <person name="Johnson R.C."/>
            <person name="Deming C."/>
            <person name="Conlan S."/>
            <person name="Zellmer C.J."/>
            <person name="Michelin A.V."/>
            <person name="Lee-Lin S."/>
            <person name="Thomas P.J."/>
            <person name="Park M."/>
            <person name="Weingarten R.A."/>
            <person name="Less J."/>
            <person name="Dekker J.P."/>
            <person name="Frank K.M."/>
            <person name="Musser K.A."/>
            <person name="Mcquiston J.R."/>
            <person name="Henderson D.K."/>
            <person name="Lau A.F."/>
            <person name="Palmore T.N."/>
            <person name="Segre J.A."/>
        </authorList>
    </citation>
    <scope>NUCLEOTIDE SEQUENCE [LARGE SCALE GENOMIC DNA]</scope>
    <source>
        <strain evidence="2 3">SK-CDC1_0717</strain>
    </source>
</reference>
<gene>
    <name evidence="2" type="ORF">DAH66_18230</name>
</gene>